<reference evidence="1 2" key="1">
    <citation type="submission" date="2023-12" db="EMBL/GenBank/DDBJ databases">
        <title>Amycolatopsis sp. V23-08.</title>
        <authorList>
            <person name="Somphong A."/>
        </authorList>
    </citation>
    <scope>NUCLEOTIDE SEQUENCE [LARGE SCALE GENOMIC DNA]</scope>
    <source>
        <strain evidence="1 2">V23-08</strain>
    </source>
</reference>
<dbReference type="Proteomes" id="UP001304298">
    <property type="component" value="Unassembled WGS sequence"/>
</dbReference>
<proteinExistence type="predicted"/>
<organism evidence="1 2">
    <name type="scientific">Amycolatopsis heterodermiae</name>
    <dbReference type="NCBI Taxonomy" id="3110235"/>
    <lineage>
        <taxon>Bacteria</taxon>
        <taxon>Bacillati</taxon>
        <taxon>Actinomycetota</taxon>
        <taxon>Actinomycetes</taxon>
        <taxon>Pseudonocardiales</taxon>
        <taxon>Pseudonocardiaceae</taxon>
        <taxon>Amycolatopsis</taxon>
    </lineage>
</organism>
<comment type="caution">
    <text evidence="1">The sequence shown here is derived from an EMBL/GenBank/DDBJ whole genome shotgun (WGS) entry which is preliminary data.</text>
</comment>
<evidence type="ECO:0000313" key="2">
    <source>
        <dbReference type="Proteomes" id="UP001304298"/>
    </source>
</evidence>
<sequence>MSADFLGLQPIPQRDESFVHWLRGPDPLLDGIELVAAGLAAAHVPHHVPGVLRIGEDVAHVRGSPVADGALRVDRNRRRIGGGVAVEPVRDRLVAEAFSDPPVVRLPHRGRLCGVDFEERLLGALGPLGRDRVRDVPGAVAVAGLADVVAGLGVDGVAVPRLLQHVDDIELGQGLLHPPREQLSGPLGFASVHQPELERFVGGQQAHSGLFQAVLDGGAVVHVPGSALDRLADDVVEAPIRPLSFGEKVLDSAVTRDGDLELFVGAAAPAGVEVHAPGLDVVKVRDDQAVLGQGALRVPQLTRQRQRWVLHVLRGHASEPCEAKVRRPRSDTGRSAARRFAVGASRASYAALSGPRTDLFRACHCVTSQSTRACSATSR</sequence>
<dbReference type="EMBL" id="JAYFSI010000001">
    <property type="protein sequence ID" value="MEA5358238.1"/>
    <property type="molecule type" value="Genomic_DNA"/>
</dbReference>
<keyword evidence="2" id="KW-1185">Reference proteome</keyword>
<accession>A0ABU5QWE5</accession>
<protein>
    <submittedName>
        <fullName evidence="1">Uncharacterized protein</fullName>
    </submittedName>
</protein>
<evidence type="ECO:0000313" key="1">
    <source>
        <dbReference type="EMBL" id="MEA5358238.1"/>
    </source>
</evidence>
<name>A0ABU5QWE5_9PSEU</name>
<gene>
    <name evidence="1" type="ORF">VA596_01715</name>
</gene>